<dbReference type="Pfam" id="PF04116">
    <property type="entry name" value="FA_hydroxylase"/>
    <property type="match status" value="1"/>
</dbReference>
<evidence type="ECO:0000256" key="3">
    <source>
        <dbReference type="ARBA" id="ARBA00022989"/>
    </source>
</evidence>
<proteinExistence type="predicted"/>
<gene>
    <name evidence="7" type="ORF">EV695_1556</name>
</gene>
<evidence type="ECO:0000256" key="2">
    <source>
        <dbReference type="ARBA" id="ARBA00022692"/>
    </source>
</evidence>
<sequence>MNDLIANEPQIRLFAFFSILAIMIVWQVVKPRRAYQKPLQEKAKRWTSHALMMVVSTLLIRLTLPFSAAAFALYIADNNLALFGFSLPLIIGVILLDCLIYWQHRIFHKVPILWRLHRVHHSDETLDVTSAIRFHPIEIFLSMLIKFVAIWMFGLSAATVIIFEIILNGMAMFNHSNARIPADNILRLIFVTPDMHRVHHSVYGNETNSNYGFNMSIWDRIFASYIAQPKDGHDAMTIGLKEYPGGESGLKGLLEMPFKR</sequence>
<keyword evidence="3 5" id="KW-1133">Transmembrane helix</keyword>
<keyword evidence="4 5" id="KW-0472">Membrane</keyword>
<dbReference type="EMBL" id="SMFQ01000003">
    <property type="protein sequence ID" value="TCJ87055.1"/>
    <property type="molecule type" value="Genomic_DNA"/>
</dbReference>
<feature type="transmembrane region" description="Helical" evidence="5">
    <location>
        <begin position="143"/>
        <end position="167"/>
    </location>
</feature>
<comment type="caution">
    <text evidence="7">The sequence shown here is derived from an EMBL/GenBank/DDBJ whole genome shotgun (WGS) entry which is preliminary data.</text>
</comment>
<dbReference type="GO" id="GO:0008610">
    <property type="term" value="P:lipid biosynthetic process"/>
    <property type="evidence" value="ECO:0007669"/>
    <property type="project" value="InterPro"/>
</dbReference>
<dbReference type="OrthoDB" id="9770329at2"/>
<keyword evidence="2 5" id="KW-0812">Transmembrane</keyword>
<accession>A0A4V2P8U4</accession>
<dbReference type="PANTHER" id="PTHR11863">
    <property type="entry name" value="STEROL DESATURASE"/>
    <property type="match status" value="1"/>
</dbReference>
<dbReference type="RefSeq" id="WP_131905364.1">
    <property type="nucleotide sequence ID" value="NZ_BAAAFU010000004.1"/>
</dbReference>
<evidence type="ECO:0000259" key="6">
    <source>
        <dbReference type="Pfam" id="PF04116"/>
    </source>
</evidence>
<dbReference type="InterPro" id="IPR006694">
    <property type="entry name" value="Fatty_acid_hydroxylase"/>
</dbReference>
<dbReference type="Proteomes" id="UP000294887">
    <property type="component" value="Unassembled WGS sequence"/>
</dbReference>
<feature type="domain" description="Fatty acid hydroxylase" evidence="6">
    <location>
        <begin position="90"/>
        <end position="223"/>
    </location>
</feature>
<evidence type="ECO:0000256" key="4">
    <source>
        <dbReference type="ARBA" id="ARBA00023136"/>
    </source>
</evidence>
<evidence type="ECO:0000256" key="1">
    <source>
        <dbReference type="ARBA" id="ARBA00004370"/>
    </source>
</evidence>
<keyword evidence="8" id="KW-1185">Reference proteome</keyword>
<evidence type="ECO:0000313" key="8">
    <source>
        <dbReference type="Proteomes" id="UP000294887"/>
    </source>
</evidence>
<comment type="subcellular location">
    <subcellularLocation>
        <location evidence="1">Membrane</location>
    </subcellularLocation>
</comment>
<feature type="transmembrane region" description="Helical" evidence="5">
    <location>
        <begin position="50"/>
        <end position="75"/>
    </location>
</feature>
<dbReference type="AlphaFoldDB" id="A0A4V2P8U4"/>
<protein>
    <submittedName>
        <fullName evidence="7">Sterol desaturase/sphingolipid hydroxylase (Fatty acid hydroxylase superfamily)</fullName>
    </submittedName>
</protein>
<dbReference type="InterPro" id="IPR050307">
    <property type="entry name" value="Sterol_Desaturase_Related"/>
</dbReference>
<dbReference type="GO" id="GO:0005506">
    <property type="term" value="F:iron ion binding"/>
    <property type="evidence" value="ECO:0007669"/>
    <property type="project" value="InterPro"/>
</dbReference>
<name>A0A4V2P8U4_9GAMM</name>
<evidence type="ECO:0000256" key="5">
    <source>
        <dbReference type="SAM" id="Phobius"/>
    </source>
</evidence>
<evidence type="ECO:0000313" key="7">
    <source>
        <dbReference type="EMBL" id="TCJ87055.1"/>
    </source>
</evidence>
<organism evidence="7 8">
    <name type="scientific">Cocleimonas flava</name>
    <dbReference type="NCBI Taxonomy" id="634765"/>
    <lineage>
        <taxon>Bacteria</taxon>
        <taxon>Pseudomonadati</taxon>
        <taxon>Pseudomonadota</taxon>
        <taxon>Gammaproteobacteria</taxon>
        <taxon>Thiotrichales</taxon>
        <taxon>Thiotrichaceae</taxon>
        <taxon>Cocleimonas</taxon>
    </lineage>
</organism>
<feature type="transmembrane region" description="Helical" evidence="5">
    <location>
        <begin position="12"/>
        <end position="29"/>
    </location>
</feature>
<reference evidence="7 8" key="1">
    <citation type="submission" date="2019-03" db="EMBL/GenBank/DDBJ databases">
        <title>Genomic Encyclopedia of Type Strains, Phase IV (KMG-IV): sequencing the most valuable type-strain genomes for metagenomic binning, comparative biology and taxonomic classification.</title>
        <authorList>
            <person name="Goeker M."/>
        </authorList>
    </citation>
    <scope>NUCLEOTIDE SEQUENCE [LARGE SCALE GENOMIC DNA]</scope>
    <source>
        <strain evidence="7 8">DSM 24830</strain>
    </source>
</reference>
<dbReference type="GO" id="GO:0016020">
    <property type="term" value="C:membrane"/>
    <property type="evidence" value="ECO:0007669"/>
    <property type="project" value="UniProtKB-SubCell"/>
</dbReference>
<dbReference type="GO" id="GO:0016491">
    <property type="term" value="F:oxidoreductase activity"/>
    <property type="evidence" value="ECO:0007669"/>
    <property type="project" value="InterPro"/>
</dbReference>
<feature type="transmembrane region" description="Helical" evidence="5">
    <location>
        <begin position="81"/>
        <end position="102"/>
    </location>
</feature>